<gene>
    <name evidence="2" type="ordered locus">Bathy10g02920</name>
</gene>
<accession>K8EJF9</accession>
<feature type="domain" description="Ubiquitin-like" evidence="1">
    <location>
        <begin position="155"/>
        <end position="222"/>
    </location>
</feature>
<dbReference type="EMBL" id="FO082269">
    <property type="protein sequence ID" value="CCO18166.1"/>
    <property type="molecule type" value="Genomic_DNA"/>
</dbReference>
<dbReference type="Proteomes" id="UP000198341">
    <property type="component" value="Chromosome 10"/>
</dbReference>
<dbReference type="eggNOG" id="ENOG502S7I6">
    <property type="taxonomic scope" value="Eukaryota"/>
</dbReference>
<sequence length="238" mass="27449">MSSQMTGMKPAHEQSFDFDDYAYAQAPGSHGGGIDGENAFVPPRCVFSFLERGVKIRGLILVVLKMYRAFSKYNDKPGTGKTGYFDIPPNNYPFYMEEEKYCPKTTRDGANVTEWTDPYEPTPEQEAEDRQKAFEAGIPHGEYVYRKRYGDCPILSLLVTSELHTDTEYGGPFWIHVPSKIRVSDLRDYIRDRSGIMPGLMKLAYRGQSLDDESRKLEHYGVRYWNKKFPDWPLVIKR</sequence>
<dbReference type="InterPro" id="IPR000626">
    <property type="entry name" value="Ubiquitin-like_dom"/>
</dbReference>
<keyword evidence="3" id="KW-1185">Reference proteome</keyword>
<dbReference type="InterPro" id="IPR029071">
    <property type="entry name" value="Ubiquitin-like_domsf"/>
</dbReference>
<organism evidence="2 3">
    <name type="scientific">Bathycoccus prasinos</name>
    <dbReference type="NCBI Taxonomy" id="41875"/>
    <lineage>
        <taxon>Eukaryota</taxon>
        <taxon>Viridiplantae</taxon>
        <taxon>Chlorophyta</taxon>
        <taxon>Mamiellophyceae</taxon>
        <taxon>Mamiellales</taxon>
        <taxon>Bathycoccaceae</taxon>
        <taxon>Bathycoccus</taxon>
    </lineage>
</organism>
<protein>
    <recommendedName>
        <fullName evidence="1">Ubiquitin-like domain-containing protein</fullName>
    </recommendedName>
</protein>
<dbReference type="RefSeq" id="XP_007510633.1">
    <property type="nucleotide sequence ID" value="XM_007510571.1"/>
</dbReference>
<dbReference type="PROSITE" id="PS50053">
    <property type="entry name" value="UBIQUITIN_2"/>
    <property type="match status" value="1"/>
</dbReference>
<dbReference type="OrthoDB" id="1047367at2759"/>
<evidence type="ECO:0000313" key="3">
    <source>
        <dbReference type="Proteomes" id="UP000198341"/>
    </source>
</evidence>
<proteinExistence type="predicted"/>
<dbReference type="KEGG" id="bpg:Bathy10g02920"/>
<evidence type="ECO:0000259" key="1">
    <source>
        <dbReference type="PROSITE" id="PS50053"/>
    </source>
</evidence>
<dbReference type="Gene3D" id="3.10.20.90">
    <property type="entry name" value="Phosphatidylinositol 3-kinase Catalytic Subunit, Chain A, domain 1"/>
    <property type="match status" value="1"/>
</dbReference>
<dbReference type="CDD" id="cd17039">
    <property type="entry name" value="Ubl_ubiquitin_like"/>
    <property type="match status" value="1"/>
</dbReference>
<evidence type="ECO:0000313" key="2">
    <source>
        <dbReference type="EMBL" id="CCO18166.1"/>
    </source>
</evidence>
<name>K8EJF9_9CHLO</name>
<dbReference type="AlphaFoldDB" id="K8EJF9"/>
<reference evidence="2 3" key="1">
    <citation type="submission" date="2011-10" db="EMBL/GenBank/DDBJ databases">
        <authorList>
            <person name="Genoscope - CEA"/>
        </authorList>
    </citation>
    <scope>NUCLEOTIDE SEQUENCE [LARGE SCALE GENOMIC DNA]</scope>
    <source>
        <strain evidence="2 3">RCC 1105</strain>
    </source>
</reference>
<dbReference type="SUPFAM" id="SSF54236">
    <property type="entry name" value="Ubiquitin-like"/>
    <property type="match status" value="1"/>
</dbReference>
<dbReference type="GeneID" id="19013367"/>